<reference evidence="1" key="1">
    <citation type="submission" date="2021-06" db="EMBL/GenBank/DDBJ databases">
        <title>Bradyrhizobium sp. S2-20-1 Genome sequencing.</title>
        <authorList>
            <person name="Jin L."/>
        </authorList>
    </citation>
    <scope>NUCLEOTIDE SEQUENCE</scope>
    <source>
        <strain evidence="1">S2-20-1</strain>
    </source>
</reference>
<dbReference type="InterPro" id="IPR050238">
    <property type="entry name" value="DNA_Rep/Repair_Clamp_Loader"/>
</dbReference>
<accession>A0A975RL36</accession>
<dbReference type="SUPFAM" id="SSF52540">
    <property type="entry name" value="P-loop containing nucleoside triphosphate hydrolases"/>
    <property type="match status" value="1"/>
</dbReference>
<name>A0A975RL36_9BRAD</name>
<dbReference type="NCBIfam" id="NF005677">
    <property type="entry name" value="PRK07471.1"/>
    <property type="match status" value="1"/>
</dbReference>
<dbReference type="GO" id="GO:0006261">
    <property type="term" value="P:DNA-templated DNA replication"/>
    <property type="evidence" value="ECO:0007669"/>
    <property type="project" value="TreeGrafter"/>
</dbReference>
<organism evidence="1 2">
    <name type="scientific">Bradyrhizobium sediminis</name>
    <dbReference type="NCBI Taxonomy" id="2840469"/>
    <lineage>
        <taxon>Bacteria</taxon>
        <taxon>Pseudomonadati</taxon>
        <taxon>Pseudomonadota</taxon>
        <taxon>Alphaproteobacteria</taxon>
        <taxon>Hyphomicrobiales</taxon>
        <taxon>Nitrobacteraceae</taxon>
        <taxon>Bradyrhizobium</taxon>
    </lineage>
</organism>
<dbReference type="Gene3D" id="3.40.50.300">
    <property type="entry name" value="P-loop containing nucleotide triphosphate hydrolases"/>
    <property type="match status" value="1"/>
</dbReference>
<keyword evidence="1" id="KW-0808">Transferase</keyword>
<dbReference type="Pfam" id="PF13177">
    <property type="entry name" value="DNA_pol3_delta2"/>
    <property type="match status" value="1"/>
</dbReference>
<dbReference type="RefSeq" id="WP_215619952.1">
    <property type="nucleotide sequence ID" value="NZ_CP076134.1"/>
</dbReference>
<dbReference type="GO" id="GO:0009360">
    <property type="term" value="C:DNA polymerase III complex"/>
    <property type="evidence" value="ECO:0007669"/>
    <property type="project" value="TreeGrafter"/>
</dbReference>
<proteinExistence type="predicted"/>
<dbReference type="PANTHER" id="PTHR11669">
    <property type="entry name" value="REPLICATION FACTOR C / DNA POLYMERASE III GAMMA-TAU SUBUNIT"/>
    <property type="match status" value="1"/>
</dbReference>
<keyword evidence="1" id="KW-0548">Nucleotidyltransferase</keyword>
<dbReference type="InterPro" id="IPR027417">
    <property type="entry name" value="P-loop_NTPase"/>
</dbReference>
<protein>
    <submittedName>
        <fullName evidence="1">DNA polymerase III subunit delta</fullName>
        <ecNumber evidence="1">2.7.7.7</ecNumber>
    </submittedName>
</protein>
<sequence>MSARKVEPEVAVPHPRETTALFGHHDAEMALLNAYRSGRIPHAWLIGGAQGIGKATLAYRMARFVLAHRNPLGPEVQRAGTLQIDPSAPVARLVAAGAHGSLLTLERSLNDRGVLRTVITVDETRETISFFGSTAAVEGWRVCIVDTVDELNPNAANALLKILEEPPQQSLFLLVSHAPARVLPTIQSRCRKLPLRPLSTDDVIRAAAAAANIPIDDPALAEAAEAAEGSVARALTLLGGDALKLHQRTAALLATLPRVDPRELHALGDALGGSDRVALAAFIDSVDRWVSARLRADDANANANLPRLARLAEVWEKINRAARDTESYNLERKPLVFSVFGMLAEATR</sequence>
<dbReference type="AlphaFoldDB" id="A0A975RL36"/>
<dbReference type="GO" id="GO:0003887">
    <property type="term" value="F:DNA-directed DNA polymerase activity"/>
    <property type="evidence" value="ECO:0007669"/>
    <property type="project" value="UniProtKB-EC"/>
</dbReference>
<dbReference type="EMBL" id="CP076134">
    <property type="protein sequence ID" value="QWG11041.1"/>
    <property type="molecule type" value="Genomic_DNA"/>
</dbReference>
<evidence type="ECO:0000313" key="2">
    <source>
        <dbReference type="Proteomes" id="UP000680839"/>
    </source>
</evidence>
<dbReference type="EC" id="2.7.7.7" evidence="1"/>
<dbReference type="Proteomes" id="UP000680839">
    <property type="component" value="Chromosome"/>
</dbReference>
<dbReference type="PANTHER" id="PTHR11669:SF8">
    <property type="entry name" value="DNA POLYMERASE III SUBUNIT DELTA"/>
    <property type="match status" value="1"/>
</dbReference>
<gene>
    <name evidence="1" type="ORF">KMZ29_14765</name>
</gene>
<evidence type="ECO:0000313" key="1">
    <source>
        <dbReference type="EMBL" id="QWG11041.1"/>
    </source>
</evidence>